<feature type="transmembrane region" description="Helical" evidence="8">
    <location>
        <begin position="68"/>
        <end position="88"/>
    </location>
</feature>
<evidence type="ECO:0000256" key="8">
    <source>
        <dbReference type="SAM" id="Phobius"/>
    </source>
</evidence>
<evidence type="ECO:0000256" key="3">
    <source>
        <dbReference type="ARBA" id="ARBA00022448"/>
    </source>
</evidence>
<keyword evidence="7 8" id="KW-0472">Membrane</keyword>
<keyword evidence="3" id="KW-0813">Transport</keyword>
<sequence length="303" mass="33011">MSSSRSGLVFGFGAYGLWGLLPLYWDLLDEAGAVEVLAHRFVWSLAATLLALVLWRRLARLRGLPPRSYALLAVAGAVIAINWGTYIWGVHHGHVIEVSLGYFINPLVTVVVAVLVLHERLRRLQWVAVAIATVALVVLTANYGRPPWIGLTLAFTFTIYSLIKKRVRVPAVESVALESAVMFLPALVFLTYLQVNGDATFGHIDVGTDLLLVATGVATATPLVLFAAAAARAPLTTLGVMQYLAPSLTFLLGIFVFSEDVPAIRFFGFGLVWLALAIFTGDALRQRRRMLRRTAAQVAETSL</sequence>
<dbReference type="GO" id="GO:0005886">
    <property type="term" value="C:plasma membrane"/>
    <property type="evidence" value="ECO:0007669"/>
    <property type="project" value="UniProtKB-SubCell"/>
</dbReference>
<evidence type="ECO:0000259" key="9">
    <source>
        <dbReference type="Pfam" id="PF00892"/>
    </source>
</evidence>
<keyword evidence="5 8" id="KW-0812">Transmembrane</keyword>
<evidence type="ECO:0000256" key="5">
    <source>
        <dbReference type="ARBA" id="ARBA00022692"/>
    </source>
</evidence>
<feature type="transmembrane region" description="Helical" evidence="8">
    <location>
        <begin position="100"/>
        <end position="117"/>
    </location>
</feature>
<evidence type="ECO:0000313" key="10">
    <source>
        <dbReference type="EMBL" id="NEE00288.1"/>
    </source>
</evidence>
<dbReference type="EMBL" id="JAAGOA010000005">
    <property type="protein sequence ID" value="NEE00288.1"/>
    <property type="molecule type" value="Genomic_DNA"/>
</dbReference>
<keyword evidence="4" id="KW-1003">Cell membrane</keyword>
<organism evidence="10 11">
    <name type="scientific">Phytoactinopolyspora halotolerans</name>
    <dbReference type="NCBI Taxonomy" id="1981512"/>
    <lineage>
        <taxon>Bacteria</taxon>
        <taxon>Bacillati</taxon>
        <taxon>Actinomycetota</taxon>
        <taxon>Actinomycetes</taxon>
        <taxon>Jiangellales</taxon>
        <taxon>Jiangellaceae</taxon>
        <taxon>Phytoactinopolyspora</taxon>
    </lineage>
</organism>
<reference evidence="10 11" key="1">
    <citation type="submission" date="2020-02" db="EMBL/GenBank/DDBJ databases">
        <authorList>
            <person name="Li X.-J."/>
            <person name="Han X.-M."/>
        </authorList>
    </citation>
    <scope>NUCLEOTIDE SEQUENCE [LARGE SCALE GENOMIC DNA]</scope>
    <source>
        <strain evidence="10 11">CCTCC AB 2017055</strain>
    </source>
</reference>
<evidence type="ECO:0000313" key="11">
    <source>
        <dbReference type="Proteomes" id="UP000475214"/>
    </source>
</evidence>
<feature type="domain" description="EamA" evidence="9">
    <location>
        <begin position="6"/>
        <end position="140"/>
    </location>
</feature>
<dbReference type="Pfam" id="PF00892">
    <property type="entry name" value="EamA"/>
    <property type="match status" value="1"/>
</dbReference>
<comment type="caution">
    <text evidence="10">The sequence shown here is derived from an EMBL/GenBank/DDBJ whole genome shotgun (WGS) entry which is preliminary data.</text>
</comment>
<feature type="transmembrane region" description="Helical" evidence="8">
    <location>
        <begin position="238"/>
        <end position="257"/>
    </location>
</feature>
<feature type="transmembrane region" description="Helical" evidence="8">
    <location>
        <begin position="124"/>
        <end position="141"/>
    </location>
</feature>
<feature type="transmembrane region" description="Helical" evidence="8">
    <location>
        <begin position="37"/>
        <end position="56"/>
    </location>
</feature>
<gene>
    <name evidence="10" type="primary">rarD</name>
    <name evidence="10" type="ORF">G1H10_08920</name>
</gene>
<dbReference type="PANTHER" id="PTHR22911">
    <property type="entry name" value="ACYL-MALONYL CONDENSING ENZYME-RELATED"/>
    <property type="match status" value="1"/>
</dbReference>
<feature type="transmembrane region" description="Helical" evidence="8">
    <location>
        <begin position="7"/>
        <end position="25"/>
    </location>
</feature>
<feature type="transmembrane region" description="Helical" evidence="8">
    <location>
        <begin position="175"/>
        <end position="195"/>
    </location>
</feature>
<dbReference type="InterPro" id="IPR004626">
    <property type="entry name" value="RarD"/>
</dbReference>
<dbReference type="RefSeq" id="WP_163735778.1">
    <property type="nucleotide sequence ID" value="NZ_JAAGOA010000005.1"/>
</dbReference>
<keyword evidence="11" id="KW-1185">Reference proteome</keyword>
<protein>
    <submittedName>
        <fullName evidence="10">EamA family transporter RarD</fullName>
    </submittedName>
</protein>
<evidence type="ECO:0000256" key="7">
    <source>
        <dbReference type="ARBA" id="ARBA00023136"/>
    </source>
</evidence>
<evidence type="ECO:0000256" key="2">
    <source>
        <dbReference type="ARBA" id="ARBA00007362"/>
    </source>
</evidence>
<evidence type="ECO:0000256" key="4">
    <source>
        <dbReference type="ARBA" id="ARBA00022475"/>
    </source>
</evidence>
<dbReference type="SUPFAM" id="SSF103481">
    <property type="entry name" value="Multidrug resistance efflux transporter EmrE"/>
    <property type="match status" value="2"/>
</dbReference>
<dbReference type="InterPro" id="IPR037185">
    <property type="entry name" value="EmrE-like"/>
</dbReference>
<dbReference type="Proteomes" id="UP000475214">
    <property type="component" value="Unassembled WGS sequence"/>
</dbReference>
<feature type="transmembrane region" description="Helical" evidence="8">
    <location>
        <begin position="263"/>
        <end position="284"/>
    </location>
</feature>
<evidence type="ECO:0000256" key="1">
    <source>
        <dbReference type="ARBA" id="ARBA00004651"/>
    </source>
</evidence>
<comment type="similarity">
    <text evidence="2">Belongs to the EamA transporter family.</text>
</comment>
<dbReference type="AlphaFoldDB" id="A0A6L9S6W8"/>
<evidence type="ECO:0000256" key="6">
    <source>
        <dbReference type="ARBA" id="ARBA00022989"/>
    </source>
</evidence>
<proteinExistence type="inferred from homology"/>
<feature type="transmembrane region" description="Helical" evidence="8">
    <location>
        <begin position="147"/>
        <end position="163"/>
    </location>
</feature>
<keyword evidence="6 8" id="KW-1133">Transmembrane helix</keyword>
<feature type="transmembrane region" description="Helical" evidence="8">
    <location>
        <begin position="210"/>
        <end position="231"/>
    </location>
</feature>
<dbReference type="NCBIfam" id="TIGR00688">
    <property type="entry name" value="rarD"/>
    <property type="match status" value="1"/>
</dbReference>
<name>A0A6L9S6W8_9ACTN</name>
<accession>A0A6L9S6W8</accession>
<dbReference type="InterPro" id="IPR000620">
    <property type="entry name" value="EamA_dom"/>
</dbReference>
<dbReference type="PANTHER" id="PTHR22911:SF137">
    <property type="entry name" value="SOLUTE CARRIER FAMILY 35 MEMBER G2-RELATED"/>
    <property type="match status" value="1"/>
</dbReference>
<comment type="subcellular location">
    <subcellularLocation>
        <location evidence="1">Cell membrane</location>
        <topology evidence="1">Multi-pass membrane protein</topology>
    </subcellularLocation>
</comment>